<organism evidence="3 4">
    <name type="scientific">Methanosalsum zhilinae (strain DSM 4017 / NBRC 107636 / OCM 62 / WeN5)</name>
    <name type="common">Methanohalophilus zhilinae</name>
    <dbReference type="NCBI Taxonomy" id="679901"/>
    <lineage>
        <taxon>Archaea</taxon>
        <taxon>Methanobacteriati</taxon>
        <taxon>Methanobacteriota</taxon>
        <taxon>Stenosarchaea group</taxon>
        <taxon>Methanomicrobia</taxon>
        <taxon>Methanosarcinales</taxon>
        <taxon>Methanosarcinaceae</taxon>
        <taxon>Methanosalsum</taxon>
    </lineage>
</organism>
<dbReference type="InterPro" id="IPR002104">
    <property type="entry name" value="Integrase_catalytic"/>
</dbReference>
<dbReference type="AlphaFoldDB" id="F7XMX7"/>
<dbReference type="InterPro" id="IPR013762">
    <property type="entry name" value="Integrase-like_cat_sf"/>
</dbReference>
<dbReference type="PROSITE" id="PS51898">
    <property type="entry name" value="TYR_RECOMBINASE"/>
    <property type="match status" value="1"/>
</dbReference>
<protein>
    <submittedName>
        <fullName evidence="3">Integrase family protein</fullName>
    </submittedName>
</protein>
<dbReference type="OrthoDB" id="359100at2157"/>
<dbReference type="Pfam" id="PF00589">
    <property type="entry name" value="Phage_integrase"/>
    <property type="match status" value="1"/>
</dbReference>
<dbReference type="Gene3D" id="1.10.443.10">
    <property type="entry name" value="Intergrase catalytic core"/>
    <property type="match status" value="1"/>
</dbReference>
<dbReference type="SUPFAM" id="SSF56349">
    <property type="entry name" value="DNA breaking-rejoining enzymes"/>
    <property type="match status" value="1"/>
</dbReference>
<dbReference type="RefSeq" id="WP_013897434.1">
    <property type="nucleotide sequence ID" value="NC_015676.1"/>
</dbReference>
<keyword evidence="4" id="KW-1185">Reference proteome</keyword>
<dbReference type="GO" id="GO:0006310">
    <property type="term" value="P:DNA recombination"/>
    <property type="evidence" value="ECO:0007669"/>
    <property type="project" value="UniProtKB-KW"/>
</dbReference>
<dbReference type="EMBL" id="CP002101">
    <property type="protein sequence ID" value="AEH59995.1"/>
    <property type="molecule type" value="Genomic_DNA"/>
</dbReference>
<dbReference type="STRING" id="679901.Mzhil_0115"/>
<dbReference type="KEGG" id="mzh:Mzhil_0115"/>
<evidence type="ECO:0000313" key="3">
    <source>
        <dbReference type="EMBL" id="AEH59995.1"/>
    </source>
</evidence>
<gene>
    <name evidence="3" type="ordered locus">Mzhil_0115</name>
</gene>
<dbReference type="GO" id="GO:0015074">
    <property type="term" value="P:DNA integration"/>
    <property type="evidence" value="ECO:0007669"/>
    <property type="project" value="InterPro"/>
</dbReference>
<sequence length="185" mass="22077">MESFFVKNTKILTPSEYNILLDDINNPIQRRRFLILFWSGMRYQEFLRFHNNPEWYLRKRNTIHLPVHSTKKMKRRQIERYIYPLPDLMSEIITQFFDDPKPPSLQGWNQNLKRWGAESGIDIKGLSAKSTRKSIESWLIVAGMPLNIVYLRQGHTELTSLKHYQGLPFTDTEKQEIKKMLSFCL</sequence>
<accession>F7XMX7</accession>
<proteinExistence type="predicted"/>
<keyword evidence="1" id="KW-0233">DNA recombination</keyword>
<evidence type="ECO:0000313" key="4">
    <source>
        <dbReference type="Proteomes" id="UP000006622"/>
    </source>
</evidence>
<dbReference type="GeneID" id="10821711"/>
<dbReference type="HOGENOM" id="CLU_091227_0_0_2"/>
<feature type="domain" description="Tyr recombinase" evidence="2">
    <location>
        <begin position="7"/>
        <end position="179"/>
    </location>
</feature>
<evidence type="ECO:0000256" key="1">
    <source>
        <dbReference type="ARBA" id="ARBA00023172"/>
    </source>
</evidence>
<dbReference type="GO" id="GO:0003677">
    <property type="term" value="F:DNA binding"/>
    <property type="evidence" value="ECO:0007669"/>
    <property type="project" value="InterPro"/>
</dbReference>
<reference evidence="3 4" key="1">
    <citation type="submission" date="2010-07" db="EMBL/GenBank/DDBJ databases">
        <title>The complete genome of Methanosalsum zhilinae DSM 4017.</title>
        <authorList>
            <consortium name="US DOE Joint Genome Institute (JGI-PGF)"/>
            <person name="Lucas S."/>
            <person name="Copeland A."/>
            <person name="Lapidus A."/>
            <person name="Glavina del Rio T."/>
            <person name="Dalin E."/>
            <person name="Tice H."/>
            <person name="Bruce D."/>
            <person name="Goodwin L."/>
            <person name="Pitluck S."/>
            <person name="Kyrpides N."/>
            <person name="Mavromatis K."/>
            <person name="Ovchinnikova G."/>
            <person name="Daligault H."/>
            <person name="Detter J.C."/>
            <person name="Han C."/>
            <person name="Tapia R."/>
            <person name="Larimer F."/>
            <person name="Land M."/>
            <person name="Hauser L."/>
            <person name="Markowitz V."/>
            <person name="Cheng J.-F."/>
            <person name="Hugenholtz P."/>
            <person name="Woyke T."/>
            <person name="Wu D."/>
            <person name="Spring S."/>
            <person name="Schueler E."/>
            <person name="Brambilla E."/>
            <person name="Klenk H.-P."/>
            <person name="Eisen J.A."/>
        </authorList>
    </citation>
    <scope>NUCLEOTIDE SEQUENCE [LARGE SCALE GENOMIC DNA]</scope>
    <source>
        <strain evidence="4">DSM 4017 / NBRC 107636 / OCM 62 / WeN5</strain>
    </source>
</reference>
<name>F7XMX7_METZD</name>
<evidence type="ECO:0000259" key="2">
    <source>
        <dbReference type="PROSITE" id="PS51898"/>
    </source>
</evidence>
<dbReference type="Proteomes" id="UP000006622">
    <property type="component" value="Chromosome"/>
</dbReference>
<dbReference type="InterPro" id="IPR011010">
    <property type="entry name" value="DNA_brk_join_enz"/>
</dbReference>